<comment type="similarity">
    <text evidence="3">Belongs to the disease resistance NB-LRR family.</text>
</comment>
<dbReference type="InterPro" id="IPR017853">
    <property type="entry name" value="GH"/>
</dbReference>
<evidence type="ECO:0000256" key="11">
    <source>
        <dbReference type="PIRSR" id="PIRSR625705-1"/>
    </source>
</evidence>
<dbReference type="Gene3D" id="3.80.10.10">
    <property type="entry name" value="Ribonuclease Inhibitor"/>
    <property type="match status" value="3"/>
</dbReference>
<feature type="domain" description="NB-ARC" evidence="14">
    <location>
        <begin position="1362"/>
        <end position="1522"/>
    </location>
</feature>
<dbReference type="GO" id="GO:0005524">
    <property type="term" value="F:ATP binding"/>
    <property type="evidence" value="ECO:0007669"/>
    <property type="project" value="UniProtKB-KW"/>
</dbReference>
<dbReference type="InterPro" id="IPR058922">
    <property type="entry name" value="WHD_DRP"/>
</dbReference>
<dbReference type="SUPFAM" id="SSF52540">
    <property type="entry name" value="P-loop containing nucleoside triphosphate hydrolases"/>
    <property type="match status" value="3"/>
</dbReference>
<sequence>MKLKHKNTEETKLIKNKKLRKVRSIMKSMKKRLVKIGKRALKRDPILKRLGEAVQKLDKVSADVTPFFLLLNSMRQEQKEQEVDFYKARETGSLPTTNDLIGRGEAKEFVTQWLKKLSNEHQDRNISLLSIVGHGGMGKTTLLQHIYEDEMTKEFDLKMWVCVSNNFDPKEVIADMLELLKKKRPRLEKLEALQGHLKNEVMSKRFLLVLDDVWEEEEEEERDKSKWENVLAPLTSGGFGSKILVTTRTDSIALMFAKVIRKKKEPLRLEGLEEEECLELLNTHAFADVDNLDDQRKLKLITAEIAKKLSGSPLAAKVIGDEMTKEFDLKMWVCVSNNFDPKEVIADMLELLKKERPRLEKLEALQWSLKNEVMSKRFLLVLDDVWEEEEERDKSKWENVLAPLASGGFGSKILVTTRTDSIALMFAKVITKKKEIIKLEGLEEDECLQLLYSHAFAGVENPPDDHKKLRAIAGEIVKKLLGSPLAAKVIGGVLNSLDLDERRWRTVLENNLLGQNSINSILRLSYIVLPNHLQNCFAFSCLFPQDHEFDRDDLVRMWIALGFIQPCQGMTMEDIGGRYFDVLVKKTLFDKGLDSNRQVASEVYEPSSNSWSAVKDGMVICWCNPSISMNGRLYSSDCRDGCKLRVYDDATDSWRRFMDSKLHLGSSQSLEAAAFVSLNGKLVVIRNNMSISLVDVSNPRMSFETNSAHLWETISGKGQLKTFMSNLWSSLAGRTGIKSHIVHCQLTWSADSQILVAAGINISDRPLFPHRGLLLDTARNFFTVEDIMRTVRAMSYNKMNVLHWHITDSQSFPILLPSVPHLAIKGSYGPEMRYSPEDVRRIVDYAMSYGVRVMPEIDVPGHSGSWAEAYPELVTCANQFWRPPNKPALAAEPATGQLNPLNPKTYRIVNNVFRDAANLFPEPFFHAGADEVNSACWESDPSIAAFISAGGTLDQLLQTFITKTHPFLTSHLNRTAVYWKTSSSDPPSRSHLLPSPKKPPSCKPGTTARTTRRSSRRWGIESSSLPGISTTWIAAMEDGSRVYDYDITEGLTEEERRMVIGGEVAMWSEQVDGVVADGRIWPRTAAMAEALWSGNRGEDGQKRYGDATDRLNEWRHRMVGRGIAAEPIQPLWCARNPGICSALIASIVSAMEGFFVGPIMEKIINTCSDYLKDQFRWQTGMKEELERLRENHPKIQAVVSVANQAQLNDKNGDLNKWIWQLRDAIDEAVDVLDDFEYAKHKEQLTKNREETKKRKLKSFLLEIPRKLVKIGERGLKRDPNLKRLEEAVQKLDKVSADVTIFLHILDSAKQEQKEQEVDFYRTRETGSLPKNDLIGRGKHKESVVQWLRKPSNEHRGTDLYRNISLLSIVGHGGMGKTTLLQHIYEDEMTKEFDLKMWVCVSNNFDPKEVIADMLELLKKKRPRLEKLEALQGHLKNEVMSKRFLLVLDDVWEEEEERDKSKWENVLAPLASGGFDSKILVTTRTDSIALMFAKVITKKKEIVKLEGLEEDECLQLLNSHAFAGVENSPDDHKKLRAIAGEIVKKLLGSPLAAKVIGGVLNSLDLDERRWRTVLESNLLGQNSINSILRLSYIVLPNHLQNCFAFSCLFPQDHEFDRDDLVRMWIALGFIQPSQGMTMEDIGGKYFDVLVKKTLFDKVRGHYKMHDLIHESASNFFAQECGKLVDDEESSVKISETIRHLSIQTTNSDIIKKIGQFKYLHSLILFYKTSNQDLCNALFEIFKESRSLRLLYVSVPRFEMIPEEIENLMHLRYLKFTFWGSTMLPRSLSNIYHLQYIIFDWLGGPWEVKFDDSLPSDINNLSNLRYVKLPGNFISSIYGIGKLKSLQELNMFDFRDVSGYRIGELENMNDLCILEINCLENVKDAEEVRSAKLCEKRRLTDLILRWRWRPTDSRNTDLNENVLDNLQPSKCLRNLGIERYMGTRSAIWMNNVSSIFNLEKINLTDCMEWETLPPFGQLPFLKSLTLSNMPKVKWLENKFNGNDKYRAFPLLEVLDISGLEALVDWFEAGVAAEDGCLFPCLIELFLVDCPKLKELPSLPSKLKRLRISEIGWTTLNFCSNSNPLNPLESLWVIQCPNITSLPLADEISRLAALRYLRIIDCPNLISLGRYREVETTNNCHLMLSDLSISDPLVLLMEPLRSIASLKKLRIEDNDELVSFPNEAEQWFLKVRPSLSELQFGSLKSLESLPSSLESLSSLQKVYIMGVPMLRELPNLPPSLESLTIRLCHSEFEERYREDGGSDRHKIAHIPHIQLLQ</sequence>
<feature type="domain" description="Disease resistance protein winged helix" evidence="16">
    <location>
        <begin position="1607"/>
        <end position="1669"/>
    </location>
</feature>
<feature type="domain" description="Glycoside hydrolase family 20 catalytic" evidence="13">
    <location>
        <begin position="1034"/>
        <end position="1094"/>
    </location>
</feature>
<keyword evidence="7" id="KW-0547">Nucleotide-binding</keyword>
<evidence type="ECO:0000256" key="5">
    <source>
        <dbReference type="ARBA" id="ARBA00022614"/>
    </source>
</evidence>
<feature type="active site" description="Proton donor" evidence="11">
    <location>
        <position position="931"/>
    </location>
</feature>
<keyword evidence="9" id="KW-0611">Plant defense</keyword>
<dbReference type="Pfam" id="PF23559">
    <property type="entry name" value="WHD_DRP"/>
    <property type="match status" value="2"/>
</dbReference>
<evidence type="ECO:0000256" key="2">
    <source>
        <dbReference type="ARBA" id="ARBA00006285"/>
    </source>
</evidence>
<evidence type="ECO:0000256" key="12">
    <source>
        <dbReference type="SAM" id="MobiDB-lite"/>
    </source>
</evidence>
<name>A0ABD0VGL8_DENTH</name>
<evidence type="ECO:0000259" key="15">
    <source>
        <dbReference type="Pfam" id="PF18052"/>
    </source>
</evidence>
<dbReference type="InterPro" id="IPR036388">
    <property type="entry name" value="WH-like_DNA-bd_sf"/>
</dbReference>
<dbReference type="SUPFAM" id="SSF52058">
    <property type="entry name" value="L domain-like"/>
    <property type="match status" value="1"/>
</dbReference>
<keyword evidence="6" id="KW-0677">Repeat</keyword>
<feature type="domain" description="R13L1/DRL21-like LRR repeat region" evidence="17">
    <location>
        <begin position="1860"/>
        <end position="1987"/>
    </location>
</feature>
<dbReference type="PRINTS" id="PR00738">
    <property type="entry name" value="GLHYDRLASE20"/>
</dbReference>
<comment type="caution">
    <text evidence="18">The sequence shown here is derived from an EMBL/GenBank/DDBJ whole genome shotgun (WGS) entry which is preliminary data.</text>
</comment>
<feature type="domain" description="NB-ARC" evidence="14">
    <location>
        <begin position="314"/>
        <end position="457"/>
    </location>
</feature>
<dbReference type="PANTHER" id="PTHR36766:SF40">
    <property type="entry name" value="DISEASE RESISTANCE PROTEIN RGA3"/>
    <property type="match status" value="1"/>
</dbReference>
<proteinExistence type="inferred from homology"/>
<feature type="domain" description="NB-ARC" evidence="14">
    <location>
        <begin position="111"/>
        <end position="287"/>
    </location>
</feature>
<dbReference type="GO" id="GO:0004563">
    <property type="term" value="F:beta-N-acetylhexosaminidase activity"/>
    <property type="evidence" value="ECO:0007669"/>
    <property type="project" value="UniProtKB-EC"/>
</dbReference>
<dbReference type="SUPFAM" id="SSF51445">
    <property type="entry name" value="(Trans)glycosidases"/>
    <property type="match status" value="1"/>
</dbReference>
<gene>
    <name evidence="18" type="ORF">M5K25_008737</name>
</gene>
<dbReference type="SUPFAM" id="SSF50965">
    <property type="entry name" value="Galactose oxidase, central domain"/>
    <property type="match status" value="1"/>
</dbReference>
<comment type="similarity">
    <text evidence="2">Belongs to the glycosyl hydrolase 20 family.</text>
</comment>
<dbReference type="InterPro" id="IPR002182">
    <property type="entry name" value="NB-ARC"/>
</dbReference>
<evidence type="ECO:0000256" key="3">
    <source>
        <dbReference type="ARBA" id="ARBA00008894"/>
    </source>
</evidence>
<dbReference type="Pfam" id="PF00728">
    <property type="entry name" value="Glyco_hydro_20"/>
    <property type="match status" value="2"/>
</dbReference>
<evidence type="ECO:0000256" key="6">
    <source>
        <dbReference type="ARBA" id="ARBA00022737"/>
    </source>
</evidence>
<dbReference type="Proteomes" id="UP001552299">
    <property type="component" value="Unassembled WGS sequence"/>
</dbReference>
<evidence type="ECO:0000259" key="17">
    <source>
        <dbReference type="Pfam" id="PF25019"/>
    </source>
</evidence>
<dbReference type="SUPFAM" id="SSF52047">
    <property type="entry name" value="RNI-like"/>
    <property type="match status" value="1"/>
</dbReference>
<evidence type="ECO:0000256" key="8">
    <source>
        <dbReference type="ARBA" id="ARBA00022801"/>
    </source>
</evidence>
<keyword evidence="10" id="KW-0067">ATP-binding</keyword>
<evidence type="ECO:0000256" key="10">
    <source>
        <dbReference type="ARBA" id="ARBA00022840"/>
    </source>
</evidence>
<feature type="region of interest" description="Disordered" evidence="12">
    <location>
        <begin position="983"/>
        <end position="1022"/>
    </location>
</feature>
<dbReference type="InterPro" id="IPR011043">
    <property type="entry name" value="Gal_Oxase/kelch_b-propeller"/>
</dbReference>
<keyword evidence="8" id="KW-0378">Hydrolase</keyword>
<organism evidence="18 19">
    <name type="scientific">Dendrobium thyrsiflorum</name>
    <name type="common">Pinecone-like raceme dendrobium</name>
    <name type="synonym">Orchid</name>
    <dbReference type="NCBI Taxonomy" id="117978"/>
    <lineage>
        <taxon>Eukaryota</taxon>
        <taxon>Viridiplantae</taxon>
        <taxon>Streptophyta</taxon>
        <taxon>Embryophyta</taxon>
        <taxon>Tracheophyta</taxon>
        <taxon>Spermatophyta</taxon>
        <taxon>Magnoliopsida</taxon>
        <taxon>Liliopsida</taxon>
        <taxon>Asparagales</taxon>
        <taxon>Orchidaceae</taxon>
        <taxon>Epidendroideae</taxon>
        <taxon>Malaxideae</taxon>
        <taxon>Dendrobiinae</taxon>
        <taxon>Dendrobium</taxon>
    </lineage>
</organism>
<evidence type="ECO:0000256" key="9">
    <source>
        <dbReference type="ARBA" id="ARBA00022821"/>
    </source>
</evidence>
<dbReference type="InterPro" id="IPR032675">
    <property type="entry name" value="LRR_dom_sf"/>
</dbReference>
<dbReference type="Gene3D" id="1.10.10.10">
    <property type="entry name" value="Winged helix-like DNA-binding domain superfamily/Winged helix DNA-binding domain"/>
    <property type="match status" value="2"/>
</dbReference>
<dbReference type="Gene3D" id="3.20.20.80">
    <property type="entry name" value="Glycosidases"/>
    <property type="match status" value="1"/>
</dbReference>
<dbReference type="InterPro" id="IPR042197">
    <property type="entry name" value="Apaf_helical"/>
</dbReference>
<dbReference type="Pfam" id="PF25019">
    <property type="entry name" value="LRR_R13L1-DRL21"/>
    <property type="match status" value="1"/>
</dbReference>
<dbReference type="Gene3D" id="3.40.50.300">
    <property type="entry name" value="P-loop containing nucleotide triphosphate hydrolases"/>
    <property type="match status" value="3"/>
</dbReference>
<dbReference type="InterPro" id="IPR027417">
    <property type="entry name" value="P-loop_NTPase"/>
</dbReference>
<dbReference type="InterPro" id="IPR025705">
    <property type="entry name" value="Beta_hexosaminidase_sua/sub"/>
</dbReference>
<evidence type="ECO:0000256" key="1">
    <source>
        <dbReference type="ARBA" id="ARBA00001231"/>
    </source>
</evidence>
<dbReference type="Gene3D" id="1.20.5.4130">
    <property type="match status" value="1"/>
</dbReference>
<dbReference type="InterPro" id="IPR041118">
    <property type="entry name" value="Rx_N"/>
</dbReference>
<accession>A0ABD0VGL8</accession>
<dbReference type="Pfam" id="PF18052">
    <property type="entry name" value="Rx_N"/>
    <property type="match status" value="1"/>
</dbReference>
<dbReference type="Pfam" id="PF00931">
    <property type="entry name" value="NB-ARC"/>
    <property type="match status" value="3"/>
</dbReference>
<evidence type="ECO:0000313" key="18">
    <source>
        <dbReference type="EMBL" id="KAL0921643.1"/>
    </source>
</evidence>
<feature type="domain" description="Glycoside hydrolase family 20 catalytic" evidence="13">
    <location>
        <begin position="768"/>
        <end position="984"/>
    </location>
</feature>
<feature type="domain" description="Disease resistance N-terminal" evidence="15">
    <location>
        <begin position="1160"/>
        <end position="1249"/>
    </location>
</feature>
<evidence type="ECO:0000256" key="7">
    <source>
        <dbReference type="ARBA" id="ARBA00022741"/>
    </source>
</evidence>
<dbReference type="GO" id="GO:0006952">
    <property type="term" value="P:defense response"/>
    <property type="evidence" value="ECO:0007669"/>
    <property type="project" value="UniProtKB-KW"/>
</dbReference>
<dbReference type="EMBL" id="JANQDX010000007">
    <property type="protein sequence ID" value="KAL0921643.1"/>
    <property type="molecule type" value="Genomic_DNA"/>
</dbReference>
<evidence type="ECO:0000313" key="19">
    <source>
        <dbReference type="Proteomes" id="UP001552299"/>
    </source>
</evidence>
<feature type="compositionally biased region" description="Low complexity" evidence="12">
    <location>
        <begin position="983"/>
        <end position="995"/>
    </location>
</feature>
<dbReference type="GO" id="GO:0051707">
    <property type="term" value="P:response to other organism"/>
    <property type="evidence" value="ECO:0007669"/>
    <property type="project" value="UniProtKB-ARBA"/>
</dbReference>
<comment type="catalytic activity">
    <reaction evidence="1">
        <text>Hydrolysis of terminal non-reducing N-acetyl-D-hexosamine residues in N-acetyl-beta-D-hexosaminides.</text>
        <dbReference type="EC" id="3.2.1.52"/>
    </reaction>
</comment>
<keyword evidence="19" id="KW-1185">Reference proteome</keyword>
<evidence type="ECO:0000259" key="16">
    <source>
        <dbReference type="Pfam" id="PF23559"/>
    </source>
</evidence>
<evidence type="ECO:0000259" key="13">
    <source>
        <dbReference type="Pfam" id="PF00728"/>
    </source>
</evidence>
<dbReference type="Gene3D" id="1.10.8.430">
    <property type="entry name" value="Helical domain of apoptotic protease-activating factors"/>
    <property type="match status" value="2"/>
</dbReference>
<reference evidence="18 19" key="1">
    <citation type="journal article" date="2024" name="Plant Biotechnol. J.">
        <title>Dendrobium thyrsiflorum genome and its molecular insights into genes involved in important horticultural traits.</title>
        <authorList>
            <person name="Chen B."/>
            <person name="Wang J.Y."/>
            <person name="Zheng P.J."/>
            <person name="Li K.L."/>
            <person name="Liang Y.M."/>
            <person name="Chen X.F."/>
            <person name="Zhang C."/>
            <person name="Zhao X."/>
            <person name="He X."/>
            <person name="Zhang G.Q."/>
            <person name="Liu Z.J."/>
            <person name="Xu Q."/>
        </authorList>
    </citation>
    <scope>NUCLEOTIDE SEQUENCE [LARGE SCALE GENOMIC DNA]</scope>
    <source>
        <strain evidence="18">GZMU011</strain>
    </source>
</reference>
<dbReference type="EC" id="3.2.1.52" evidence="4"/>
<evidence type="ECO:0000256" key="4">
    <source>
        <dbReference type="ARBA" id="ARBA00012663"/>
    </source>
</evidence>
<dbReference type="InterPro" id="IPR015883">
    <property type="entry name" value="Glyco_hydro_20_cat"/>
</dbReference>
<evidence type="ECO:0000259" key="14">
    <source>
        <dbReference type="Pfam" id="PF00931"/>
    </source>
</evidence>
<keyword evidence="5" id="KW-0433">Leucine-rich repeat</keyword>
<dbReference type="PANTHER" id="PTHR36766">
    <property type="entry name" value="PLANT BROAD-SPECTRUM MILDEW RESISTANCE PROTEIN RPW8"/>
    <property type="match status" value="1"/>
</dbReference>
<protein>
    <recommendedName>
        <fullName evidence="4">beta-N-acetylhexosaminidase</fullName>
        <ecNumber evidence="4">3.2.1.52</ecNumber>
    </recommendedName>
</protein>
<dbReference type="InterPro" id="IPR056789">
    <property type="entry name" value="LRR_R13L1-DRL21"/>
</dbReference>
<feature type="domain" description="Disease resistance protein winged helix" evidence="16">
    <location>
        <begin position="542"/>
        <end position="592"/>
    </location>
</feature>